<dbReference type="AlphaFoldDB" id="A0ABC8Q5S9"/>
<dbReference type="Proteomes" id="UP001189663">
    <property type="component" value="Unassembled WGS sequence"/>
</dbReference>
<reference evidence="1 2" key="1">
    <citation type="submission" date="2023-07" db="EMBL/GenBank/DDBJ databases">
        <authorList>
            <person name="Peeters C."/>
        </authorList>
    </citation>
    <scope>NUCLEOTIDE SEQUENCE [LARGE SCALE GENOMIC DNA]</scope>
    <source>
        <strain evidence="1 2">LMG 18096</strain>
    </source>
</reference>
<sequence>MSVRRSTKIRNLSALHGPVAQRVRRKQAAYNNTRGRA</sequence>
<evidence type="ECO:0000313" key="1">
    <source>
        <dbReference type="EMBL" id="CAJ0774710.1"/>
    </source>
</evidence>
<protein>
    <submittedName>
        <fullName evidence="1">Uncharacterized protein</fullName>
    </submittedName>
</protein>
<gene>
    <name evidence="1" type="ORF">LMG18096_00279</name>
</gene>
<name>A0ABC8Q5S9_9RALS</name>
<keyword evidence="2" id="KW-1185">Reference proteome</keyword>
<comment type="caution">
    <text evidence="1">The sequence shown here is derived from an EMBL/GenBank/DDBJ whole genome shotgun (WGS) entry which is preliminary data.</text>
</comment>
<accession>A0ABC8Q5S9</accession>
<organism evidence="1 2">
    <name type="scientific">Ralstonia holmesii</name>
    <dbReference type="NCBI Taxonomy" id="3058602"/>
    <lineage>
        <taxon>Bacteria</taxon>
        <taxon>Pseudomonadati</taxon>
        <taxon>Pseudomonadota</taxon>
        <taxon>Betaproteobacteria</taxon>
        <taxon>Burkholderiales</taxon>
        <taxon>Burkholderiaceae</taxon>
        <taxon>Ralstonia</taxon>
    </lineage>
</organism>
<evidence type="ECO:0000313" key="2">
    <source>
        <dbReference type="Proteomes" id="UP001189663"/>
    </source>
</evidence>
<dbReference type="EMBL" id="CATZAT010000001">
    <property type="protein sequence ID" value="CAJ0774710.1"/>
    <property type="molecule type" value="Genomic_DNA"/>
</dbReference>
<proteinExistence type="predicted"/>